<name>A0ABS3FX99_9CYAN</name>
<proteinExistence type="predicted"/>
<dbReference type="Proteomes" id="UP000664844">
    <property type="component" value="Unassembled WGS sequence"/>
</dbReference>
<reference evidence="1 2" key="1">
    <citation type="submission" date="2021-03" db="EMBL/GenBank/DDBJ databases">
        <title>Metabolic Capacity of the Antarctic Cyanobacterium Phormidium pseudopriestleyi that Sustains Oxygenic Photosynthesis in the Presence of Hydrogen Sulfide.</title>
        <authorList>
            <person name="Lumian J.E."/>
            <person name="Jungblut A.D."/>
            <person name="Dillon M.L."/>
            <person name="Hawes I."/>
            <person name="Doran P.T."/>
            <person name="Mackey T.J."/>
            <person name="Dick G.J."/>
            <person name="Grettenberger C.L."/>
            <person name="Sumner D.Y."/>
        </authorList>
    </citation>
    <scope>NUCLEOTIDE SEQUENCE [LARGE SCALE GENOMIC DNA]</scope>
    <source>
        <strain evidence="1 2">FRX01</strain>
    </source>
</reference>
<gene>
    <name evidence="1" type="ORF">J0895_20185</name>
</gene>
<sequence>MPAPTLNPEENLTDLFAQAWFSGKLTAIEQHNLQVALLNNALSREDALLVHRLFYAVRRGWLKVSA</sequence>
<dbReference type="EMBL" id="JAFLQW010000531">
    <property type="protein sequence ID" value="MBO0351353.1"/>
    <property type="molecule type" value="Genomic_DNA"/>
</dbReference>
<accession>A0ABS3FX99</accession>
<evidence type="ECO:0000313" key="1">
    <source>
        <dbReference type="EMBL" id="MBO0351353.1"/>
    </source>
</evidence>
<comment type="caution">
    <text evidence="1">The sequence shown here is derived from an EMBL/GenBank/DDBJ whole genome shotgun (WGS) entry which is preliminary data.</text>
</comment>
<organism evidence="1 2">
    <name type="scientific">Phormidium pseudopriestleyi FRX01</name>
    <dbReference type="NCBI Taxonomy" id="1759528"/>
    <lineage>
        <taxon>Bacteria</taxon>
        <taxon>Bacillati</taxon>
        <taxon>Cyanobacteriota</taxon>
        <taxon>Cyanophyceae</taxon>
        <taxon>Oscillatoriophycideae</taxon>
        <taxon>Oscillatoriales</taxon>
        <taxon>Oscillatoriaceae</taxon>
        <taxon>Phormidium</taxon>
    </lineage>
</organism>
<dbReference type="RefSeq" id="WP_207089794.1">
    <property type="nucleotide sequence ID" value="NZ_JAFLQW010000531.1"/>
</dbReference>
<protein>
    <submittedName>
        <fullName evidence="1">Uncharacterized protein</fullName>
    </submittedName>
</protein>
<keyword evidence="2" id="KW-1185">Reference proteome</keyword>
<evidence type="ECO:0000313" key="2">
    <source>
        <dbReference type="Proteomes" id="UP000664844"/>
    </source>
</evidence>